<evidence type="ECO:0000313" key="1">
    <source>
        <dbReference type="EMBL" id="BAL82467.1"/>
    </source>
</evidence>
<accession>I0GNY0</accession>
<dbReference type="AlphaFoldDB" id="I0GNY0"/>
<gene>
    <name evidence="1" type="ordered locus">SELR_07590</name>
</gene>
<sequence length="44" mass="4803">MGPATVSLALKDERPAAVNSRKEFQAAVSFGTFLCTKEKYTTTH</sequence>
<evidence type="ECO:0000313" key="2">
    <source>
        <dbReference type="Proteomes" id="UP000007887"/>
    </source>
</evidence>
<protein>
    <submittedName>
        <fullName evidence="1">Uncharacterized protein</fullName>
    </submittedName>
</protein>
<organism evidence="1 2">
    <name type="scientific">Selenomonas ruminantium subsp. lactilytica (strain NBRC 103574 / TAM6421)</name>
    <dbReference type="NCBI Taxonomy" id="927704"/>
    <lineage>
        <taxon>Bacteria</taxon>
        <taxon>Bacillati</taxon>
        <taxon>Bacillota</taxon>
        <taxon>Negativicutes</taxon>
        <taxon>Selenomonadales</taxon>
        <taxon>Selenomonadaceae</taxon>
        <taxon>Selenomonas</taxon>
    </lineage>
</organism>
<dbReference type="KEGG" id="sri:SELR_07590"/>
<dbReference type="EMBL" id="AP012292">
    <property type="protein sequence ID" value="BAL82467.1"/>
    <property type="molecule type" value="Genomic_DNA"/>
</dbReference>
<reference evidence="1 2" key="1">
    <citation type="submission" date="2011-10" db="EMBL/GenBank/DDBJ databases">
        <title>Whole genome sequence of Selenomonas ruminantium subsp. lactilytica TAM6421.</title>
        <authorList>
            <person name="Oguchi A."/>
            <person name="Ankai A."/>
            <person name="Kaneko J."/>
            <person name="Yamada-Narita S."/>
            <person name="Fukui S."/>
            <person name="Takahashi M."/>
            <person name="Onodera T."/>
            <person name="Kojima S."/>
            <person name="Fushimi T."/>
            <person name="Abe N."/>
            <person name="Kamio Y."/>
            <person name="Yamazaki S."/>
            <person name="Fujita N."/>
        </authorList>
    </citation>
    <scope>NUCLEOTIDE SEQUENCE [LARGE SCALE GENOMIC DNA]</scope>
    <source>
        <strain evidence="2">NBRC 103574 / TAM6421</strain>
    </source>
</reference>
<dbReference type="PATRIC" id="fig|927704.6.peg.777"/>
<name>I0GNY0_SELRL</name>
<dbReference type="HOGENOM" id="CLU_3221946_0_0_9"/>
<dbReference type="Proteomes" id="UP000007887">
    <property type="component" value="Chromosome"/>
</dbReference>
<proteinExistence type="predicted"/>